<feature type="domain" description="DUF4097" evidence="2">
    <location>
        <begin position="114"/>
        <end position="241"/>
    </location>
</feature>
<dbReference type="InterPro" id="IPR025164">
    <property type="entry name" value="Toastrack_DUF4097"/>
</dbReference>
<reference evidence="3" key="1">
    <citation type="submission" date="2024-06" db="EMBL/GenBank/DDBJ databases">
        <title>The genome sequences of Kitasatospora sp. strain HUAS MG31.</title>
        <authorList>
            <person name="Mo P."/>
        </authorList>
    </citation>
    <scope>NUCLEOTIDE SEQUENCE</scope>
    <source>
        <strain evidence="3">HUAS MG31</strain>
    </source>
</reference>
<evidence type="ECO:0000313" key="3">
    <source>
        <dbReference type="EMBL" id="XCM79519.1"/>
    </source>
</evidence>
<dbReference type="KEGG" id="kcm:ABWK59_11540"/>
<dbReference type="RefSeq" id="WP_354640240.1">
    <property type="nucleotide sequence ID" value="NZ_CP159872.1"/>
</dbReference>
<gene>
    <name evidence="3" type="ORF">ABWK59_11540</name>
</gene>
<dbReference type="AlphaFoldDB" id="A0AAU8JUG7"/>
<feature type="compositionally biased region" description="Polar residues" evidence="1">
    <location>
        <begin position="208"/>
        <end position="225"/>
    </location>
</feature>
<evidence type="ECO:0000259" key="2">
    <source>
        <dbReference type="Pfam" id="PF13349"/>
    </source>
</evidence>
<accession>A0AAU8JUG7</accession>
<dbReference type="Pfam" id="PF13349">
    <property type="entry name" value="DUF4097"/>
    <property type="match status" value="1"/>
</dbReference>
<name>A0AAU8JUG7_9ACTN</name>
<proteinExistence type="predicted"/>
<organism evidence="3">
    <name type="scientific">Kitasatospora camelliae</name>
    <dbReference type="NCBI Taxonomy" id="3156397"/>
    <lineage>
        <taxon>Bacteria</taxon>
        <taxon>Bacillati</taxon>
        <taxon>Actinomycetota</taxon>
        <taxon>Actinomycetes</taxon>
        <taxon>Kitasatosporales</taxon>
        <taxon>Streptomycetaceae</taxon>
        <taxon>Kitasatospora</taxon>
    </lineage>
</organism>
<sequence length="256" mass="26910">MVLVSTVLFGVAGWAYLVHQQSVIERPPYRVPISRLELDSVSAAVRIEPGPPGQVSIRQSLGWTWRRPVVAMIWEGDVLKVSVRCHRLFGLDDLGCDAELDIRLPAETEVTGSSTSGITQLRDLTGPISLKTGTGFIDLARVSGPIAVQAKSGRIQGSELFSARVEASTSSGPIELGFAHAPDAVTAIASSGPLTLSMPPGTRYKINGHSSSGSRSIDPTLADTSSPHVLDVVTSSGSVTINPRGGGVVLDHGPTR</sequence>
<protein>
    <submittedName>
        <fullName evidence="3">DUF4097 family beta strand repeat-containing protein</fullName>
    </submittedName>
</protein>
<evidence type="ECO:0000256" key="1">
    <source>
        <dbReference type="SAM" id="MobiDB-lite"/>
    </source>
</evidence>
<dbReference type="EMBL" id="CP159872">
    <property type="protein sequence ID" value="XCM79519.1"/>
    <property type="molecule type" value="Genomic_DNA"/>
</dbReference>
<feature type="region of interest" description="Disordered" evidence="1">
    <location>
        <begin position="199"/>
        <end position="225"/>
    </location>
</feature>